<evidence type="ECO:0000256" key="6">
    <source>
        <dbReference type="ARBA" id="ARBA00022989"/>
    </source>
</evidence>
<dbReference type="EMBL" id="BMQD01000002">
    <property type="protein sequence ID" value="GGK51726.1"/>
    <property type="molecule type" value="Genomic_DNA"/>
</dbReference>
<feature type="transmembrane region" description="Helical" evidence="9">
    <location>
        <begin position="427"/>
        <end position="447"/>
    </location>
</feature>
<feature type="transmembrane region" description="Helical" evidence="9">
    <location>
        <begin position="147"/>
        <end position="168"/>
    </location>
</feature>
<evidence type="ECO:0000313" key="12">
    <source>
        <dbReference type="Proteomes" id="UP000627984"/>
    </source>
</evidence>
<evidence type="ECO:0000256" key="8">
    <source>
        <dbReference type="SAM" id="MobiDB-lite"/>
    </source>
</evidence>
<accession>A0AA37F2U5</accession>
<reference evidence="11" key="1">
    <citation type="journal article" date="2014" name="Int. J. Syst. Evol. Microbiol.">
        <title>Complete genome sequence of Corynebacterium casei LMG S-19264T (=DSM 44701T), isolated from a smear-ripened cheese.</title>
        <authorList>
            <consortium name="US DOE Joint Genome Institute (JGI-PGF)"/>
            <person name="Walter F."/>
            <person name="Albersmeier A."/>
            <person name="Kalinowski J."/>
            <person name="Ruckert C."/>
        </authorList>
    </citation>
    <scope>NUCLEOTIDE SEQUENCE</scope>
    <source>
        <strain evidence="11">JCM 3093</strain>
    </source>
</reference>
<name>A0AA37F2U5_9ACTN</name>
<feature type="transmembrane region" description="Helical" evidence="9">
    <location>
        <begin position="654"/>
        <end position="684"/>
    </location>
</feature>
<evidence type="ECO:0000256" key="7">
    <source>
        <dbReference type="ARBA" id="ARBA00023136"/>
    </source>
</evidence>
<feature type="transmembrane region" description="Helical" evidence="9">
    <location>
        <begin position="93"/>
        <end position="114"/>
    </location>
</feature>
<dbReference type="GO" id="GO:0022857">
    <property type="term" value="F:transmembrane transporter activity"/>
    <property type="evidence" value="ECO:0007669"/>
    <property type="project" value="InterPro"/>
</dbReference>
<feature type="transmembrane region" description="Helical" evidence="9">
    <location>
        <begin position="239"/>
        <end position="266"/>
    </location>
</feature>
<feature type="transmembrane region" description="Helical" evidence="9">
    <location>
        <begin position="120"/>
        <end position="140"/>
    </location>
</feature>
<feature type="compositionally biased region" description="Low complexity" evidence="8">
    <location>
        <begin position="366"/>
        <end position="377"/>
    </location>
</feature>
<dbReference type="PANTHER" id="PTHR30472:SF1">
    <property type="entry name" value="FE(3+) DICITRATE TRANSPORT SYSTEM PERMEASE PROTEIN FECC-RELATED"/>
    <property type="match status" value="1"/>
</dbReference>
<evidence type="ECO:0000256" key="1">
    <source>
        <dbReference type="ARBA" id="ARBA00004651"/>
    </source>
</evidence>
<feature type="transmembrane region" description="Helical" evidence="9">
    <location>
        <begin position="723"/>
        <end position="742"/>
    </location>
</feature>
<feature type="transmembrane region" description="Helical" evidence="9">
    <location>
        <begin position="607"/>
        <end position="628"/>
    </location>
</feature>
<feature type="transmembrane region" description="Helical" evidence="9">
    <location>
        <begin position="198"/>
        <end position="218"/>
    </location>
</feature>
<dbReference type="GO" id="GO:0005886">
    <property type="term" value="C:plasma membrane"/>
    <property type="evidence" value="ECO:0007669"/>
    <property type="project" value="UniProtKB-SubCell"/>
</dbReference>
<organism evidence="11 12">
    <name type="scientific">Planomonospora parontospora</name>
    <dbReference type="NCBI Taxonomy" id="58119"/>
    <lineage>
        <taxon>Bacteria</taxon>
        <taxon>Bacillati</taxon>
        <taxon>Actinomycetota</taxon>
        <taxon>Actinomycetes</taxon>
        <taxon>Streptosporangiales</taxon>
        <taxon>Streptosporangiaceae</taxon>
        <taxon>Planomonospora</taxon>
    </lineage>
</organism>
<sequence length="747" mass="74166">MFTQPRAPLPVFALCLTALLGLAAASVLTGAGRVAPEQVVDYLLGARGDHHLEMVVTTLRLPRTLAALVVGAALGVSGMLLQAVTRNPLAETGLLGVNSGAALGVVVGIVYAGAQTGGAYLVWALGGALLATGVVLLIGSRFSPLKLVLAGAALSATLTGITSAMLVADPVTFDQYRFWVLGSLAGVPLERVLSVSPAILAGLGMAALAARPLAALSLGDDMAVALGHRPGRTRVTVTVAVTLLSAAAVAVAGPIGFLGLLAGYLARTLLGGRVGPQIVLSGLAGALVLLGADVLARVVMRPYEAPVSLLIAILGGPVLIVVARSRAVAAGAGDLISDRIPRRGAGLLRSPAEGLRRILGRRAGADRAGGAPATGARRGVRSGVQHGARSGVRRGAGSGPGRGPLPSDALPVRLGALSVLLPVRSSFAVAALAALAAAAGVTALVAGQSAMTAGQALDALRGIGAGGQILLVQEIRLPRVVAGLVAGAALGLSGCLTQALARNRLATPDMLGINQGAVIAIMLAGLFSSAEMLFEHWWTGPLGALAAAVVVFAISGGVGTQGYRFIVTGLAVTTLAGALTQSVLAWRGLSSATAIHSWSVGSLAGRGYPVALPVAVGLALLLPAALAVSRRLDVMRFSEDVGTGLGANPRTTRLAVLALAVALAGLAIGIGGPIAFVALAAPVIAARLSGPARLPLVGAPLTGAALVVAADTIGRVIASGAEIPAGVVTSVLGGPFLLWTLLSDRRS</sequence>
<feature type="transmembrane region" description="Helical" evidence="9">
    <location>
        <begin position="278"/>
        <end position="300"/>
    </location>
</feature>
<feature type="transmembrane region" description="Helical" evidence="9">
    <location>
        <begin position="64"/>
        <end position="81"/>
    </location>
</feature>
<dbReference type="InterPro" id="IPR037294">
    <property type="entry name" value="ABC_BtuC-like"/>
</dbReference>
<keyword evidence="3" id="KW-0813">Transport</keyword>
<evidence type="ECO:0000256" key="3">
    <source>
        <dbReference type="ARBA" id="ARBA00022448"/>
    </source>
</evidence>
<feature type="chain" id="PRO_5041273535" evidence="10">
    <location>
        <begin position="24"/>
        <end position="747"/>
    </location>
</feature>
<dbReference type="GO" id="GO:0033214">
    <property type="term" value="P:siderophore-iron import into cell"/>
    <property type="evidence" value="ECO:0007669"/>
    <property type="project" value="TreeGrafter"/>
</dbReference>
<dbReference type="SUPFAM" id="SSF81345">
    <property type="entry name" value="ABC transporter involved in vitamin B12 uptake, BtuC"/>
    <property type="match status" value="2"/>
</dbReference>
<dbReference type="PANTHER" id="PTHR30472">
    <property type="entry name" value="FERRIC ENTEROBACTIN TRANSPORT SYSTEM PERMEASE PROTEIN"/>
    <property type="match status" value="1"/>
</dbReference>
<dbReference type="CDD" id="cd06550">
    <property type="entry name" value="TM_ABC_iron-siderophores_like"/>
    <property type="match status" value="2"/>
</dbReference>
<dbReference type="Gene3D" id="1.10.3470.10">
    <property type="entry name" value="ABC transporter involved in vitamin B12 uptake, BtuC"/>
    <property type="match status" value="2"/>
</dbReference>
<evidence type="ECO:0000256" key="2">
    <source>
        <dbReference type="ARBA" id="ARBA00007935"/>
    </source>
</evidence>
<feature type="transmembrane region" description="Helical" evidence="9">
    <location>
        <begin position="513"/>
        <end position="534"/>
    </location>
</feature>
<dbReference type="AlphaFoldDB" id="A0AA37F2U5"/>
<reference evidence="11" key="2">
    <citation type="submission" date="2022-09" db="EMBL/GenBank/DDBJ databases">
        <authorList>
            <person name="Sun Q."/>
            <person name="Ohkuma M."/>
        </authorList>
    </citation>
    <scope>NUCLEOTIDE SEQUENCE</scope>
    <source>
        <strain evidence="11">JCM 3093</strain>
    </source>
</reference>
<feature type="transmembrane region" description="Helical" evidence="9">
    <location>
        <begin position="565"/>
        <end position="586"/>
    </location>
</feature>
<evidence type="ECO:0000313" key="11">
    <source>
        <dbReference type="EMBL" id="GGK51726.1"/>
    </source>
</evidence>
<proteinExistence type="inferred from homology"/>
<dbReference type="Pfam" id="PF01032">
    <property type="entry name" value="FecCD"/>
    <property type="match status" value="2"/>
</dbReference>
<dbReference type="RefSeq" id="WP_191893609.1">
    <property type="nucleotide sequence ID" value="NZ_BMQD01000002.1"/>
</dbReference>
<comment type="subcellular location">
    <subcellularLocation>
        <location evidence="1">Cell membrane</location>
        <topology evidence="1">Multi-pass membrane protein</topology>
    </subcellularLocation>
</comment>
<keyword evidence="7 9" id="KW-0472">Membrane</keyword>
<feature type="transmembrane region" description="Helical" evidence="9">
    <location>
        <begin position="307"/>
        <end position="325"/>
    </location>
</feature>
<feature type="region of interest" description="Disordered" evidence="8">
    <location>
        <begin position="365"/>
        <end position="404"/>
    </location>
</feature>
<dbReference type="Proteomes" id="UP000627984">
    <property type="component" value="Unassembled WGS sequence"/>
</dbReference>
<feature type="transmembrane region" description="Helical" evidence="9">
    <location>
        <begin position="541"/>
        <end position="559"/>
    </location>
</feature>
<evidence type="ECO:0000256" key="4">
    <source>
        <dbReference type="ARBA" id="ARBA00022475"/>
    </source>
</evidence>
<dbReference type="InterPro" id="IPR000522">
    <property type="entry name" value="ABC_transptr_permease_BtuC"/>
</dbReference>
<keyword evidence="10" id="KW-0732">Signal</keyword>
<feature type="transmembrane region" description="Helical" evidence="9">
    <location>
        <begin position="696"/>
        <end position="717"/>
    </location>
</feature>
<evidence type="ECO:0000256" key="5">
    <source>
        <dbReference type="ARBA" id="ARBA00022692"/>
    </source>
</evidence>
<evidence type="ECO:0000256" key="9">
    <source>
        <dbReference type="SAM" id="Phobius"/>
    </source>
</evidence>
<protein>
    <submittedName>
        <fullName evidence="11">Uncharacterized protein</fullName>
    </submittedName>
</protein>
<comment type="similarity">
    <text evidence="2">Belongs to the binding-protein-dependent transport system permease family. FecCD subfamily.</text>
</comment>
<keyword evidence="5 9" id="KW-0812">Transmembrane</keyword>
<comment type="caution">
    <text evidence="11">The sequence shown here is derived from an EMBL/GenBank/DDBJ whole genome shotgun (WGS) entry which is preliminary data.</text>
</comment>
<feature type="signal peptide" evidence="10">
    <location>
        <begin position="1"/>
        <end position="23"/>
    </location>
</feature>
<gene>
    <name evidence="11" type="ORF">GCM10010126_09070</name>
</gene>
<evidence type="ECO:0000256" key="10">
    <source>
        <dbReference type="SAM" id="SignalP"/>
    </source>
</evidence>
<keyword evidence="6 9" id="KW-1133">Transmembrane helix</keyword>
<keyword evidence="4" id="KW-1003">Cell membrane</keyword>